<organism evidence="2 3">
    <name type="scientific">Fuerstiella marisgermanici</name>
    <dbReference type="NCBI Taxonomy" id="1891926"/>
    <lineage>
        <taxon>Bacteria</taxon>
        <taxon>Pseudomonadati</taxon>
        <taxon>Planctomycetota</taxon>
        <taxon>Planctomycetia</taxon>
        <taxon>Planctomycetales</taxon>
        <taxon>Planctomycetaceae</taxon>
        <taxon>Fuerstiella</taxon>
    </lineage>
</organism>
<feature type="compositionally biased region" description="Low complexity" evidence="1">
    <location>
        <begin position="54"/>
        <end position="69"/>
    </location>
</feature>
<proteinExistence type="predicted"/>
<reference evidence="2 3" key="1">
    <citation type="journal article" date="2016" name="Front. Microbiol.">
        <title>Fuerstia marisgermanicae gen. nov., sp. nov., an Unusual Member of the Phylum Planctomycetes from the German Wadden Sea.</title>
        <authorList>
            <person name="Kohn T."/>
            <person name="Heuer A."/>
            <person name="Jogler M."/>
            <person name="Vollmers J."/>
            <person name="Boedeker C."/>
            <person name="Bunk B."/>
            <person name="Rast P."/>
            <person name="Borchert D."/>
            <person name="Glockner I."/>
            <person name="Freese H.M."/>
            <person name="Klenk H.P."/>
            <person name="Overmann J."/>
            <person name="Kaster A.K."/>
            <person name="Rohde M."/>
            <person name="Wiegand S."/>
            <person name="Jogler C."/>
        </authorList>
    </citation>
    <scope>NUCLEOTIDE SEQUENCE [LARGE SCALE GENOMIC DNA]</scope>
    <source>
        <strain evidence="2 3">NH11</strain>
    </source>
</reference>
<keyword evidence="3" id="KW-1185">Reference proteome</keyword>
<dbReference type="Proteomes" id="UP000187735">
    <property type="component" value="Chromosome"/>
</dbReference>
<sequence length="77" mass="8391">MTAIAGRDRYTATKMRTAFCEAFEAGGKDGCWCEISGYRDLIRPLEQVYTTRITPPGSFTPPTGGLTPPNFSKLAVT</sequence>
<dbReference type="KEGG" id="fmr:Fuma_00902"/>
<accession>A0A1P8WB71</accession>
<feature type="region of interest" description="Disordered" evidence="1">
    <location>
        <begin position="53"/>
        <end position="77"/>
    </location>
</feature>
<dbReference type="EMBL" id="CP017641">
    <property type="protein sequence ID" value="APZ91314.1"/>
    <property type="molecule type" value="Genomic_DNA"/>
</dbReference>
<evidence type="ECO:0000313" key="3">
    <source>
        <dbReference type="Proteomes" id="UP000187735"/>
    </source>
</evidence>
<evidence type="ECO:0000313" key="2">
    <source>
        <dbReference type="EMBL" id="APZ91314.1"/>
    </source>
</evidence>
<dbReference type="AlphaFoldDB" id="A0A1P8WB71"/>
<protein>
    <submittedName>
        <fullName evidence="2">Uncharacterized protein</fullName>
    </submittedName>
</protein>
<gene>
    <name evidence="2" type="ORF">Fuma_00902</name>
</gene>
<name>A0A1P8WB71_9PLAN</name>
<evidence type="ECO:0000256" key="1">
    <source>
        <dbReference type="SAM" id="MobiDB-lite"/>
    </source>
</evidence>